<organism evidence="2 3">
    <name type="scientific">Acidihalobacter aeolianus</name>
    <dbReference type="NCBI Taxonomy" id="2792603"/>
    <lineage>
        <taxon>Bacteria</taxon>
        <taxon>Pseudomonadati</taxon>
        <taxon>Pseudomonadota</taxon>
        <taxon>Gammaproteobacteria</taxon>
        <taxon>Chromatiales</taxon>
        <taxon>Ectothiorhodospiraceae</taxon>
        <taxon>Acidihalobacter</taxon>
    </lineage>
</organism>
<dbReference type="InterPro" id="IPR001633">
    <property type="entry name" value="EAL_dom"/>
</dbReference>
<dbReference type="CDD" id="cd01948">
    <property type="entry name" value="EAL"/>
    <property type="match status" value="1"/>
</dbReference>
<dbReference type="SMART" id="SM00052">
    <property type="entry name" value="EAL"/>
    <property type="match status" value="1"/>
</dbReference>
<dbReference type="Proteomes" id="UP000095342">
    <property type="component" value="Chromosome"/>
</dbReference>
<dbReference type="PROSITE" id="PS50883">
    <property type="entry name" value="EAL"/>
    <property type="match status" value="1"/>
</dbReference>
<dbReference type="InterPro" id="IPR035919">
    <property type="entry name" value="EAL_sf"/>
</dbReference>
<evidence type="ECO:0000259" key="1">
    <source>
        <dbReference type="PROSITE" id="PS50883"/>
    </source>
</evidence>
<dbReference type="InterPro" id="IPR050706">
    <property type="entry name" value="Cyclic-di-GMP_PDE-like"/>
</dbReference>
<dbReference type="SUPFAM" id="SSF141868">
    <property type="entry name" value="EAL domain-like"/>
    <property type="match status" value="1"/>
</dbReference>
<dbReference type="EMBL" id="CP017448">
    <property type="protein sequence ID" value="AOV16217.1"/>
    <property type="molecule type" value="Genomic_DNA"/>
</dbReference>
<proteinExistence type="predicted"/>
<dbReference type="Pfam" id="PF00563">
    <property type="entry name" value="EAL"/>
    <property type="match status" value="1"/>
</dbReference>
<sequence>MTFALDDFGTGYSTLSYLRQIPANVLKIDQSLVRDLLEEEDARTLVSGGIGLAQAFRREVVAEGVEESAQGALLMRLGCDVAQGFGIARPMPALDLPRWIADYRPDPDWQAWIDVPWDIQDLPLLAARFDH</sequence>
<dbReference type="GO" id="GO:0071111">
    <property type="term" value="F:cyclic-guanylate-specific phosphodiesterase activity"/>
    <property type="evidence" value="ECO:0007669"/>
    <property type="project" value="InterPro"/>
</dbReference>
<keyword evidence="3" id="KW-1185">Reference proteome</keyword>
<protein>
    <recommendedName>
        <fullName evidence="1">EAL domain-containing protein</fullName>
    </recommendedName>
</protein>
<dbReference type="PANTHER" id="PTHR33121">
    <property type="entry name" value="CYCLIC DI-GMP PHOSPHODIESTERASE PDEF"/>
    <property type="match status" value="1"/>
</dbReference>
<dbReference type="Gene3D" id="3.20.20.450">
    <property type="entry name" value="EAL domain"/>
    <property type="match status" value="1"/>
</dbReference>
<accession>A0A1D8K5I0</accession>
<dbReference type="PANTHER" id="PTHR33121:SF70">
    <property type="entry name" value="SIGNALING PROTEIN YKOW"/>
    <property type="match status" value="1"/>
</dbReference>
<feature type="domain" description="EAL" evidence="1">
    <location>
        <begin position="1"/>
        <end position="104"/>
    </location>
</feature>
<dbReference type="KEGG" id="aaeo:BJI67_03245"/>
<dbReference type="AlphaFoldDB" id="A0A1D8K5I0"/>
<name>A0A1D8K5I0_9GAMM</name>
<reference evidence="2 3" key="1">
    <citation type="submission" date="2016-09" db="EMBL/GenBank/DDBJ databases">
        <title>Acidihalobacter prosperus V6 (DSM14174).</title>
        <authorList>
            <person name="Khaleque H.N."/>
            <person name="Ramsay J.P."/>
            <person name="Murphy R.J.T."/>
            <person name="Kaksonen A.H."/>
            <person name="Boxall N.J."/>
            <person name="Watkin E.L.J."/>
        </authorList>
    </citation>
    <scope>NUCLEOTIDE SEQUENCE [LARGE SCALE GENOMIC DNA]</scope>
    <source>
        <strain evidence="2 3">V6</strain>
    </source>
</reference>
<gene>
    <name evidence="2" type="ORF">BJI67_03245</name>
</gene>
<evidence type="ECO:0000313" key="3">
    <source>
        <dbReference type="Proteomes" id="UP000095342"/>
    </source>
</evidence>
<evidence type="ECO:0000313" key="2">
    <source>
        <dbReference type="EMBL" id="AOV16217.1"/>
    </source>
</evidence>